<dbReference type="Proteomes" id="UP000515512">
    <property type="component" value="Chromosome"/>
</dbReference>
<evidence type="ECO:0000256" key="2">
    <source>
        <dbReference type="SAM" id="SignalP"/>
    </source>
</evidence>
<proteinExistence type="predicted"/>
<feature type="domain" description="DUF8020" evidence="3">
    <location>
        <begin position="61"/>
        <end position="129"/>
    </location>
</feature>
<dbReference type="AlphaFoldDB" id="A0A7D6V823"/>
<reference evidence="4 5" key="1">
    <citation type="submission" date="2020-07" db="EMBL/GenBank/DDBJ databases">
        <authorList>
            <person name="Zhuang K."/>
            <person name="Ran Y."/>
        </authorList>
    </citation>
    <scope>NUCLEOTIDE SEQUENCE [LARGE SCALE GENOMIC DNA]</scope>
    <source>
        <strain evidence="4 5">WCH-YHL-001</strain>
    </source>
</reference>
<evidence type="ECO:0000313" key="4">
    <source>
        <dbReference type="EMBL" id="QLY29821.1"/>
    </source>
</evidence>
<gene>
    <name evidence="4" type="ORF">H0264_32155</name>
</gene>
<dbReference type="EMBL" id="CP059399">
    <property type="protein sequence ID" value="QLY29821.1"/>
    <property type="molecule type" value="Genomic_DNA"/>
</dbReference>
<dbReference type="RefSeq" id="WP_181581025.1">
    <property type="nucleotide sequence ID" value="NZ_CP059399.1"/>
</dbReference>
<organism evidence="4 5">
    <name type="scientific">Nocardia huaxiensis</name>
    <dbReference type="NCBI Taxonomy" id="2755382"/>
    <lineage>
        <taxon>Bacteria</taxon>
        <taxon>Bacillati</taxon>
        <taxon>Actinomycetota</taxon>
        <taxon>Actinomycetes</taxon>
        <taxon>Mycobacteriales</taxon>
        <taxon>Nocardiaceae</taxon>
        <taxon>Nocardia</taxon>
    </lineage>
</organism>
<evidence type="ECO:0000313" key="5">
    <source>
        <dbReference type="Proteomes" id="UP000515512"/>
    </source>
</evidence>
<name>A0A7D6V823_9NOCA</name>
<keyword evidence="1" id="KW-0472">Membrane</keyword>
<feature type="transmembrane region" description="Helical" evidence="1">
    <location>
        <begin position="218"/>
        <end position="238"/>
    </location>
</feature>
<evidence type="ECO:0000259" key="3">
    <source>
        <dbReference type="Pfam" id="PF26059"/>
    </source>
</evidence>
<keyword evidence="1" id="KW-1133">Transmembrane helix</keyword>
<dbReference type="InterPro" id="IPR058333">
    <property type="entry name" value="DUF8020"/>
</dbReference>
<sequence length="247" mass="24528">MKFRKAAATSALVIAALGIAAGTAHADPAPAPAPVLPSLIDGINQGIQQVQQGAAQLVPSIHWNVELDGDSVIVQTDAGALAADNGQFQVRDNLGNVVVGFPLSYTLDDLEYPINASVEGLRAVLTPSKNVADARPSGLLHNVVKQDAFDDAVSAAATQFGIITAIGTLVGTIVGGAMGCTLGFIGGAVLGLPILDLGGATGIAGCLAGAALGIPLGAAAGLVLTGVPAAIIVGIGFYNRINAPENQ</sequence>
<protein>
    <recommendedName>
        <fullName evidence="3">DUF8020 domain-containing protein</fullName>
    </recommendedName>
</protein>
<feature type="transmembrane region" description="Helical" evidence="1">
    <location>
        <begin position="192"/>
        <end position="212"/>
    </location>
</feature>
<dbReference type="Pfam" id="PF26059">
    <property type="entry name" value="DUF8020"/>
    <property type="match status" value="1"/>
</dbReference>
<keyword evidence="1" id="KW-0812">Transmembrane</keyword>
<evidence type="ECO:0000256" key="1">
    <source>
        <dbReference type="SAM" id="Phobius"/>
    </source>
</evidence>
<feature type="transmembrane region" description="Helical" evidence="1">
    <location>
        <begin position="160"/>
        <end position="185"/>
    </location>
</feature>
<feature type="chain" id="PRO_5027813344" description="DUF8020 domain-containing protein" evidence="2">
    <location>
        <begin position="27"/>
        <end position="247"/>
    </location>
</feature>
<keyword evidence="2" id="KW-0732">Signal</keyword>
<accession>A0A7D6V823</accession>
<dbReference type="KEGG" id="nhu:H0264_32155"/>
<feature type="signal peptide" evidence="2">
    <location>
        <begin position="1"/>
        <end position="26"/>
    </location>
</feature>
<keyword evidence="5" id="KW-1185">Reference proteome</keyword>